<feature type="transmembrane region" description="Helical" evidence="6">
    <location>
        <begin position="180"/>
        <end position="203"/>
    </location>
</feature>
<dbReference type="PANTHER" id="PTHR32322:SF18">
    <property type="entry name" value="S-ADENOSYLMETHIONINE_S-ADENOSYLHOMOCYSTEINE TRANSPORTER"/>
    <property type="match status" value="1"/>
</dbReference>
<feature type="transmembrane region" description="Helical" evidence="6">
    <location>
        <begin position="215"/>
        <end position="239"/>
    </location>
</feature>
<dbReference type="SUPFAM" id="SSF103481">
    <property type="entry name" value="Multidrug resistance efflux transporter EmrE"/>
    <property type="match status" value="2"/>
</dbReference>
<gene>
    <name evidence="8" type="ORF">H0A72_00470</name>
</gene>
<evidence type="ECO:0000256" key="2">
    <source>
        <dbReference type="ARBA" id="ARBA00022475"/>
    </source>
</evidence>
<dbReference type="Pfam" id="PF00892">
    <property type="entry name" value="EamA"/>
    <property type="match status" value="2"/>
</dbReference>
<protein>
    <submittedName>
        <fullName evidence="8">DMT family transporter</fullName>
    </submittedName>
</protein>
<name>A0A853FPV1_9BURK</name>
<keyword evidence="9" id="KW-1185">Reference proteome</keyword>
<dbReference type="EMBL" id="JACCEM010000001">
    <property type="protein sequence ID" value="NYT47775.1"/>
    <property type="molecule type" value="Genomic_DNA"/>
</dbReference>
<feature type="transmembrane region" description="Helical" evidence="6">
    <location>
        <begin position="68"/>
        <end position="87"/>
    </location>
</feature>
<evidence type="ECO:0000313" key="9">
    <source>
        <dbReference type="Proteomes" id="UP000559809"/>
    </source>
</evidence>
<organism evidence="8 9">
    <name type="scientific">Parapusillimonas granuli</name>
    <dbReference type="NCBI Taxonomy" id="380911"/>
    <lineage>
        <taxon>Bacteria</taxon>
        <taxon>Pseudomonadati</taxon>
        <taxon>Pseudomonadota</taxon>
        <taxon>Betaproteobacteria</taxon>
        <taxon>Burkholderiales</taxon>
        <taxon>Alcaligenaceae</taxon>
        <taxon>Parapusillimonas</taxon>
    </lineage>
</organism>
<feature type="domain" description="EamA" evidence="7">
    <location>
        <begin position="8"/>
        <end position="141"/>
    </location>
</feature>
<evidence type="ECO:0000256" key="3">
    <source>
        <dbReference type="ARBA" id="ARBA00022692"/>
    </source>
</evidence>
<evidence type="ECO:0000256" key="6">
    <source>
        <dbReference type="SAM" id="Phobius"/>
    </source>
</evidence>
<keyword evidence="5 6" id="KW-0472">Membrane</keyword>
<proteinExistence type="predicted"/>
<feature type="transmembrane region" description="Helical" evidence="6">
    <location>
        <begin position="157"/>
        <end position="173"/>
    </location>
</feature>
<keyword evidence="4 6" id="KW-1133">Transmembrane helix</keyword>
<feature type="transmembrane region" description="Helical" evidence="6">
    <location>
        <begin position="33"/>
        <end position="56"/>
    </location>
</feature>
<dbReference type="InterPro" id="IPR037185">
    <property type="entry name" value="EmrE-like"/>
</dbReference>
<feature type="transmembrane region" description="Helical" evidence="6">
    <location>
        <begin position="251"/>
        <end position="270"/>
    </location>
</feature>
<dbReference type="PANTHER" id="PTHR32322">
    <property type="entry name" value="INNER MEMBRANE TRANSPORTER"/>
    <property type="match status" value="1"/>
</dbReference>
<evidence type="ECO:0000313" key="8">
    <source>
        <dbReference type="EMBL" id="NYT47775.1"/>
    </source>
</evidence>
<keyword evidence="3 6" id="KW-0812">Transmembrane</keyword>
<reference evidence="8 9" key="1">
    <citation type="submission" date="2020-07" db="EMBL/GenBank/DDBJ databases">
        <title>Taxonomic revisions and descriptions of new bacterial species based on genomic comparisons in the high-G+C-content subgroup of the family Alcaligenaceae.</title>
        <authorList>
            <person name="Szabo A."/>
            <person name="Felfoldi T."/>
        </authorList>
    </citation>
    <scope>NUCLEOTIDE SEQUENCE [LARGE SCALE GENOMIC DNA]</scope>
    <source>
        <strain evidence="8 9">LMG 24012</strain>
    </source>
</reference>
<comment type="subcellular location">
    <subcellularLocation>
        <location evidence="1">Cell membrane</location>
        <topology evidence="1">Multi-pass membrane protein</topology>
    </subcellularLocation>
</comment>
<dbReference type="GO" id="GO:0005886">
    <property type="term" value="C:plasma membrane"/>
    <property type="evidence" value="ECO:0007669"/>
    <property type="project" value="UniProtKB-SubCell"/>
</dbReference>
<evidence type="ECO:0000256" key="4">
    <source>
        <dbReference type="ARBA" id="ARBA00022989"/>
    </source>
</evidence>
<evidence type="ECO:0000256" key="1">
    <source>
        <dbReference type="ARBA" id="ARBA00004651"/>
    </source>
</evidence>
<keyword evidence="2" id="KW-1003">Cell membrane</keyword>
<feature type="transmembrane region" description="Helical" evidence="6">
    <location>
        <begin position="276"/>
        <end position="293"/>
    </location>
</feature>
<feature type="domain" description="EamA" evidence="7">
    <location>
        <begin position="154"/>
        <end position="291"/>
    </location>
</feature>
<comment type="caution">
    <text evidence="8">The sequence shown here is derived from an EMBL/GenBank/DDBJ whole genome shotgun (WGS) entry which is preliminary data.</text>
</comment>
<feature type="transmembrane region" description="Helical" evidence="6">
    <location>
        <begin position="99"/>
        <end position="118"/>
    </location>
</feature>
<dbReference type="RefSeq" id="WP_180152820.1">
    <property type="nucleotide sequence ID" value="NZ_JACCEM010000001.1"/>
</dbReference>
<dbReference type="InterPro" id="IPR050638">
    <property type="entry name" value="AA-Vitamin_Transporters"/>
</dbReference>
<sequence>MNPVSMQVLLIGVMAIWGVNISAVKVLTTQLDPLLVACLRMVLAVAVINLTLFLARQPLKLRGITRKQWLRFLLCALLMVYGNQVLFTAGMRSASATNAALISALSPLMASLLVAAMFRETLTRRRLVGIVIGFGGVAAVVLNRSGAAVEGAGWGDLQVFSALLSFVSGGVLIQSMAKQFGALVISGIIYTIGTVILCVHLAFSEIAGQIPGMAFPGWWLVMLLLFSGVVATAIGNMVWNRALIEIGAARSAMYQYWIPVFGVLFAILLLDEPFSAWHAVGLVAILLGTYLGTRR</sequence>
<evidence type="ECO:0000256" key="5">
    <source>
        <dbReference type="ARBA" id="ARBA00023136"/>
    </source>
</evidence>
<dbReference type="AlphaFoldDB" id="A0A853FPV1"/>
<dbReference type="Proteomes" id="UP000559809">
    <property type="component" value="Unassembled WGS sequence"/>
</dbReference>
<evidence type="ECO:0000259" key="7">
    <source>
        <dbReference type="Pfam" id="PF00892"/>
    </source>
</evidence>
<accession>A0A853FPV1</accession>
<feature type="transmembrane region" description="Helical" evidence="6">
    <location>
        <begin position="127"/>
        <end position="145"/>
    </location>
</feature>
<dbReference type="InterPro" id="IPR000620">
    <property type="entry name" value="EamA_dom"/>
</dbReference>